<protein>
    <recommendedName>
        <fullName evidence="4">MotA/TolQ/ExbB proton channel domain-containing protein</fullName>
    </recommendedName>
</protein>
<dbReference type="Proteomes" id="UP001516472">
    <property type="component" value="Unassembled WGS sequence"/>
</dbReference>
<accession>A0ABR9PQE6</accession>
<reference evidence="2 3" key="1">
    <citation type="submission" date="2020-02" db="EMBL/GenBank/DDBJ databases">
        <authorList>
            <person name="Babadi Z.K."/>
            <person name="Risdian C."/>
            <person name="Ebrahimipour G.H."/>
            <person name="Wink J."/>
        </authorList>
    </citation>
    <scope>NUCLEOTIDE SEQUENCE [LARGE SCALE GENOMIC DNA]</scope>
    <source>
        <strain evidence="2 3">ZKHCc1 1396</strain>
    </source>
</reference>
<proteinExistence type="predicted"/>
<keyword evidence="3" id="KW-1185">Reference proteome</keyword>
<keyword evidence="1" id="KW-1133">Transmembrane helix</keyword>
<gene>
    <name evidence="2" type="ORF">G4177_18400</name>
</gene>
<feature type="transmembrane region" description="Helical" evidence="1">
    <location>
        <begin position="64"/>
        <end position="86"/>
    </location>
</feature>
<keyword evidence="1" id="KW-0472">Membrane</keyword>
<dbReference type="EMBL" id="JAAIYO010000005">
    <property type="protein sequence ID" value="MBE4750140.1"/>
    <property type="molecule type" value="Genomic_DNA"/>
</dbReference>
<evidence type="ECO:0000313" key="3">
    <source>
        <dbReference type="Proteomes" id="UP001516472"/>
    </source>
</evidence>
<comment type="caution">
    <text evidence="2">The sequence shown here is derived from an EMBL/GenBank/DDBJ whole genome shotgun (WGS) entry which is preliminary data.</text>
</comment>
<evidence type="ECO:0008006" key="4">
    <source>
        <dbReference type="Google" id="ProtNLM"/>
    </source>
</evidence>
<keyword evidence="1" id="KW-0812">Transmembrane</keyword>
<dbReference type="RefSeq" id="WP_193349620.1">
    <property type="nucleotide sequence ID" value="NZ_CBCSIP010000075.1"/>
</dbReference>
<evidence type="ECO:0000256" key="1">
    <source>
        <dbReference type="SAM" id="Phobius"/>
    </source>
</evidence>
<feature type="transmembrane region" description="Helical" evidence="1">
    <location>
        <begin position="113"/>
        <end position="132"/>
    </location>
</feature>
<sequence>MQFTIADPEPVSEFEVFAWMMFWAALLVGVPLLRWLMRSPRDGRDVLGSASVSPRSFSQGLQDLMGWACLAVLFTAPLLLGMAFVIQMESQFFEPIAATLGGSVPSALVDVPFTWGLFAAMTVLGALLRAGWLRRNPSERDVLHVRAHAP</sequence>
<evidence type="ECO:0000313" key="2">
    <source>
        <dbReference type="EMBL" id="MBE4750140.1"/>
    </source>
</evidence>
<feature type="transmembrane region" description="Helical" evidence="1">
    <location>
        <begin position="16"/>
        <end position="36"/>
    </location>
</feature>
<name>A0ABR9PQE6_9BACT</name>
<organism evidence="2 3">
    <name type="scientific">Corallococcus soli</name>
    <dbReference type="NCBI Taxonomy" id="2710757"/>
    <lineage>
        <taxon>Bacteria</taxon>
        <taxon>Pseudomonadati</taxon>
        <taxon>Myxococcota</taxon>
        <taxon>Myxococcia</taxon>
        <taxon>Myxococcales</taxon>
        <taxon>Cystobacterineae</taxon>
        <taxon>Myxococcaceae</taxon>
        <taxon>Corallococcus</taxon>
    </lineage>
</organism>